<dbReference type="Gene3D" id="1.10.1400.10">
    <property type="match status" value="1"/>
</dbReference>
<dbReference type="InterPro" id="IPR043146">
    <property type="entry name" value="Penicillin_amidase_N_B-knob"/>
</dbReference>
<feature type="binding site" evidence="5">
    <location>
        <position position="192"/>
    </location>
    <ligand>
        <name>Ca(2+)</name>
        <dbReference type="ChEBI" id="CHEBI:29108"/>
    </ligand>
</feature>
<dbReference type="AlphaFoldDB" id="A0A4P6UID2"/>
<dbReference type="Gene3D" id="1.10.439.10">
    <property type="entry name" value="Penicillin Amidohydrolase, domain 1"/>
    <property type="match status" value="1"/>
</dbReference>
<dbReference type="KEGG" id="hgr:DW355_10170"/>
<keyword evidence="3" id="KW-0865">Zymogen</keyword>
<dbReference type="InterPro" id="IPR014395">
    <property type="entry name" value="Pen/GL7ACA/AHL_acylase"/>
</dbReference>
<sequence length="841" mass="93461">MKTLLKLLAVSLLTLLIAALLAAALGYWYARGKLPQRDGEIYLRGLSAPVQVRWDERGVPHIQAKNETDLYRALGFLHAQDRLFQMELMRRLAKGELSEILGPKLLETDKLFRTLGLRAQAEARVQTINPRHPSWPALQAYLDGINEFQETRPLPLEFEILGIHNPLPYSPEDTLAVTGYLAYSFAAALRTEPVLSYVRDRLGPDYLRIFDLDWNPLGVLSPQAQLLGQAAPVGLDGDRTAGAPPRVSQLAALSDADWRTLARVGEVSQQAMELAGVPMMEGSNAWALSGQRTASGKPMLAGDPHIAFSLPAVWWEAHLSAPGFELYGHFQALSPYAMLGHNSKFGWSLTMFQNDDMDLVALRPNPANPRQVWYRGQWVDLATRQEVIEVKGGEPEPLQVRQTPYGPIINAVFADTLGTSSSATPIALWWTFYDAENPILEAFYELNRADTLTKARQAASKLHAPGLNIVWANAAGDIGWWAAAKLVQRPTDVNPAFILDSTQGQAEKPGYYRFADNPQEENPARGYIVSGNQQPLPRSGVPVYGYYHNPERVRRLDFVLSSKRSGWTTADSQALQLDEQSGYAARILRPLLPLLRAAVEQSQENTVEQKVLLDQLSHWNGSHDAGSIAATVFNQFLYELARATFADELGPAFFNNLLRTRAIDVALTRLVNDENSPWWDDRGTLDEKETRADIVSQAWQAALAHLVKLHGKSAINHWAWSENHQLTHQHPLGQIKPLNLLFNVGPYPVSGGHELPNNLNNAFGPAPWSVHQGPSTRRVIDFAAPGQAQGINPVGQSGALFDPHYKDQAVDYVLGRYYTMHLDADDVRKSTRSILMLMPDD</sequence>
<protein>
    <submittedName>
        <fullName evidence="6">Penicillin acylase family protein</fullName>
    </submittedName>
</protein>
<dbReference type="InterPro" id="IPR043147">
    <property type="entry name" value="Penicillin_amidase_A-knob"/>
</dbReference>
<evidence type="ECO:0000256" key="2">
    <source>
        <dbReference type="ARBA" id="ARBA00022801"/>
    </source>
</evidence>
<keyword evidence="5" id="KW-0479">Metal-binding</keyword>
<dbReference type="Proteomes" id="UP000292939">
    <property type="component" value="Chromosome"/>
</dbReference>
<dbReference type="GO" id="GO:0017000">
    <property type="term" value="P:antibiotic biosynthetic process"/>
    <property type="evidence" value="ECO:0007669"/>
    <property type="project" value="InterPro"/>
</dbReference>
<proteinExistence type="inferred from homology"/>
<evidence type="ECO:0000256" key="4">
    <source>
        <dbReference type="PIRSR" id="PIRSR001227-1"/>
    </source>
</evidence>
<dbReference type="PANTHER" id="PTHR34218:SF5">
    <property type="entry name" value="PENICILLIN ACYLASE FAMILY PROTEIN"/>
    <property type="match status" value="1"/>
</dbReference>
<evidence type="ECO:0000256" key="3">
    <source>
        <dbReference type="ARBA" id="ARBA00023145"/>
    </source>
</evidence>
<dbReference type="InterPro" id="IPR002692">
    <property type="entry name" value="S45"/>
</dbReference>
<comment type="cofactor">
    <cofactor evidence="5">
        <name>Ca(2+)</name>
        <dbReference type="ChEBI" id="CHEBI:29108"/>
    </cofactor>
    <text evidence="5">Binds 1 Ca(2+) ion per dimer.</text>
</comment>
<evidence type="ECO:0000256" key="1">
    <source>
        <dbReference type="ARBA" id="ARBA00006586"/>
    </source>
</evidence>
<name>A0A4P6UID2_9BURK</name>
<dbReference type="PIRSF" id="PIRSF001227">
    <property type="entry name" value="Pen_acylase"/>
    <property type="match status" value="1"/>
</dbReference>
<dbReference type="EMBL" id="CP031395">
    <property type="protein sequence ID" value="QBK05088.1"/>
    <property type="molecule type" value="Genomic_DNA"/>
</dbReference>
<organism evidence="6 7">
    <name type="scientific">Hylemonella gracilis</name>
    <dbReference type="NCBI Taxonomy" id="80880"/>
    <lineage>
        <taxon>Bacteria</taxon>
        <taxon>Pseudomonadati</taxon>
        <taxon>Pseudomonadota</taxon>
        <taxon>Betaproteobacteria</taxon>
        <taxon>Burkholderiales</taxon>
        <taxon>Comamonadaceae</taxon>
        <taxon>Hylemonella</taxon>
    </lineage>
</organism>
<evidence type="ECO:0000313" key="7">
    <source>
        <dbReference type="Proteomes" id="UP000292939"/>
    </source>
</evidence>
<keyword evidence="2" id="KW-0378">Hydrolase</keyword>
<dbReference type="PANTHER" id="PTHR34218">
    <property type="entry name" value="PEPTIDASE S45 PENICILLIN AMIDASE"/>
    <property type="match status" value="1"/>
</dbReference>
<keyword evidence="5" id="KW-0106">Calcium</keyword>
<evidence type="ECO:0000256" key="5">
    <source>
        <dbReference type="PIRSR" id="PIRSR001227-2"/>
    </source>
</evidence>
<dbReference type="Pfam" id="PF01804">
    <property type="entry name" value="Penicil_amidase"/>
    <property type="match status" value="1"/>
</dbReference>
<feature type="active site" description="Nucleophile" evidence="4">
    <location>
        <position position="283"/>
    </location>
</feature>
<comment type="similarity">
    <text evidence="1">Belongs to the peptidase S45 family.</text>
</comment>
<dbReference type="GO" id="GO:0046872">
    <property type="term" value="F:metal ion binding"/>
    <property type="evidence" value="ECO:0007669"/>
    <property type="project" value="UniProtKB-KW"/>
</dbReference>
<dbReference type="SUPFAM" id="SSF56235">
    <property type="entry name" value="N-terminal nucleophile aminohydrolases (Ntn hydrolases)"/>
    <property type="match status" value="1"/>
</dbReference>
<dbReference type="RefSeq" id="WP_131279829.1">
    <property type="nucleotide sequence ID" value="NZ_CP031395.1"/>
</dbReference>
<dbReference type="OrthoDB" id="9760084at2"/>
<dbReference type="Gene3D" id="3.60.20.10">
    <property type="entry name" value="Glutamine Phosphoribosylpyrophosphate, subunit 1, domain 1"/>
    <property type="match status" value="1"/>
</dbReference>
<feature type="binding site" evidence="5">
    <location>
        <position position="355"/>
    </location>
    <ligand>
        <name>Ca(2+)</name>
        <dbReference type="ChEBI" id="CHEBI:29108"/>
    </ligand>
</feature>
<dbReference type="Gene3D" id="2.30.120.10">
    <property type="match status" value="1"/>
</dbReference>
<dbReference type="GO" id="GO:0016811">
    <property type="term" value="F:hydrolase activity, acting on carbon-nitrogen (but not peptide) bonds, in linear amides"/>
    <property type="evidence" value="ECO:0007669"/>
    <property type="project" value="InterPro"/>
</dbReference>
<dbReference type="CDD" id="cd03747">
    <property type="entry name" value="Ntn_PGA_like"/>
    <property type="match status" value="1"/>
</dbReference>
<evidence type="ECO:0000313" key="6">
    <source>
        <dbReference type="EMBL" id="QBK05088.1"/>
    </source>
</evidence>
<reference evidence="6 7" key="1">
    <citation type="submission" date="2018-07" db="EMBL/GenBank/DDBJ databases">
        <title>Exploring interactions and the metabolic potential of the ultra-small soil bacteria Hylemonella gracilis.</title>
        <authorList>
            <person name="Tyc O."/>
            <person name="Kulkarni P."/>
            <person name="Gawehns F."/>
            <person name="Hundscheid M."/>
            <person name="Zweers H."/>
            <person name="Garbeva P."/>
        </authorList>
    </citation>
    <scope>NUCLEOTIDE SEQUENCE [LARGE SCALE GENOMIC DNA]</scope>
    <source>
        <strain evidence="6 7">NS1</strain>
    </source>
</reference>
<feature type="binding site" evidence="5">
    <location>
        <position position="358"/>
    </location>
    <ligand>
        <name>Ca(2+)</name>
        <dbReference type="ChEBI" id="CHEBI:29108"/>
    </ligand>
</feature>
<dbReference type="InterPro" id="IPR029055">
    <property type="entry name" value="Ntn_hydrolases_N"/>
</dbReference>
<dbReference type="InterPro" id="IPR023343">
    <property type="entry name" value="Penicillin_amidase_dom1"/>
</dbReference>
<gene>
    <name evidence="6" type="ORF">DW355_10170</name>
</gene>
<accession>A0A4P6UID2</accession>